<evidence type="ECO:0000313" key="2">
    <source>
        <dbReference type="Proteomes" id="UP000014071"/>
    </source>
</evidence>
<dbReference type="AlphaFoldDB" id="R9NZX1"/>
<accession>R9NZX1</accession>
<sequence>MLQTRAASTNQDPKNCCPETCCFNDLPTARQCLGDNVTEKHQEWCGYFPTADSAANCWLNVVENATGHLFCTPLHLPSSSATRAGRFTWLVSLLMVACWVAIAAAEREPVVKRDLSLGIYKGKDNFMYYNDGVRVNWTELSSSHAKGYQDIRNGVSSAGHFTGVKHTLQKRKDEIYTLKGDGDPHQNYKFVQVSPKMTCADHDCSVAQGYSVTTDWTANVGGAWFASLGFSVTESHTDGVTFSCNGANHESMCVWHQTDLTAYTATVQEEYCGGMFGGLGCPVSRPLRDIILFSPNNRQCGLDWHCREGSDCTYKDAEYYIKCGPPGAEDCDHRENVDGWGGDQYYQLPAGC</sequence>
<proteinExistence type="predicted"/>
<dbReference type="GeneID" id="24107247"/>
<dbReference type="HOGENOM" id="CLU_787844_0_0_1"/>
<name>R9NZX1_PSEHS</name>
<dbReference type="EMBL" id="DF238784">
    <property type="protein sequence ID" value="GAC94381.1"/>
    <property type="molecule type" value="Genomic_DNA"/>
</dbReference>
<protein>
    <submittedName>
        <fullName evidence="1">Uncharacterized protein</fullName>
    </submittedName>
</protein>
<reference evidence="2" key="1">
    <citation type="journal article" date="2013" name="Genome Announc.">
        <title>Draft genome sequence of the basidiomycetous yeast-like fungus Pseudozyma hubeiensis SY62, which produces an abundant amount of the biosurfactant mannosylerythritol lipids.</title>
        <authorList>
            <person name="Konishi M."/>
            <person name="Hatada Y."/>
            <person name="Horiuchi J."/>
        </authorList>
    </citation>
    <scope>NUCLEOTIDE SEQUENCE [LARGE SCALE GENOMIC DNA]</scope>
    <source>
        <strain evidence="2">SY62</strain>
    </source>
</reference>
<dbReference type="RefSeq" id="XP_012187968.1">
    <property type="nucleotide sequence ID" value="XM_012332578.1"/>
</dbReference>
<dbReference type="Proteomes" id="UP000014071">
    <property type="component" value="Unassembled WGS sequence"/>
</dbReference>
<keyword evidence="2" id="KW-1185">Reference proteome</keyword>
<dbReference type="OrthoDB" id="3641682at2759"/>
<evidence type="ECO:0000313" key="1">
    <source>
        <dbReference type="EMBL" id="GAC94381.1"/>
    </source>
</evidence>
<organism evidence="1 2">
    <name type="scientific">Pseudozyma hubeiensis (strain SY62)</name>
    <name type="common">Yeast</name>
    <dbReference type="NCBI Taxonomy" id="1305764"/>
    <lineage>
        <taxon>Eukaryota</taxon>
        <taxon>Fungi</taxon>
        <taxon>Dikarya</taxon>
        <taxon>Basidiomycota</taxon>
        <taxon>Ustilaginomycotina</taxon>
        <taxon>Ustilaginomycetes</taxon>
        <taxon>Ustilaginales</taxon>
        <taxon>Ustilaginaceae</taxon>
        <taxon>Pseudozyma</taxon>
    </lineage>
</organism>
<gene>
    <name evidence="1" type="ORF">PHSY_001952</name>
</gene>